<gene>
    <name evidence="13" type="ORF">AQJ67_34630</name>
</gene>
<accession>A0A101TNY1</accession>
<feature type="domain" description="ABC transmembrane type-1" evidence="12">
    <location>
        <begin position="28"/>
        <end position="307"/>
    </location>
</feature>
<feature type="domain" description="ABC transporter" evidence="11">
    <location>
        <begin position="341"/>
        <end position="573"/>
    </location>
</feature>
<evidence type="ECO:0000256" key="3">
    <source>
        <dbReference type="ARBA" id="ARBA00022475"/>
    </source>
</evidence>
<dbReference type="GO" id="GO:0016887">
    <property type="term" value="F:ATP hydrolysis activity"/>
    <property type="evidence" value="ECO:0007669"/>
    <property type="project" value="InterPro"/>
</dbReference>
<keyword evidence="6" id="KW-0547">Nucleotide-binding</keyword>
<keyword evidence="3" id="KW-1003">Cell membrane</keyword>
<evidence type="ECO:0000256" key="6">
    <source>
        <dbReference type="ARBA" id="ARBA00022741"/>
    </source>
</evidence>
<evidence type="ECO:0000259" key="11">
    <source>
        <dbReference type="PROSITE" id="PS50893"/>
    </source>
</evidence>
<reference evidence="13 14" key="1">
    <citation type="submission" date="2015-10" db="EMBL/GenBank/DDBJ databases">
        <title>Draft genome sequence of Streptomyces caeruleatus NRRL B-24802, type strain for the species Streptomyces caeruleatus.</title>
        <authorList>
            <person name="Ruckert C."/>
            <person name="Winkler A."/>
            <person name="Kalinowski J."/>
            <person name="Kampfer P."/>
            <person name="Glaeser S."/>
        </authorList>
    </citation>
    <scope>NUCLEOTIDE SEQUENCE [LARGE SCALE GENOMIC DNA]</scope>
    <source>
        <strain evidence="13 14">NRRL B-24802</strain>
    </source>
</reference>
<keyword evidence="9 10" id="KW-0472">Membrane</keyword>
<dbReference type="Gene3D" id="3.40.50.300">
    <property type="entry name" value="P-loop containing nucleotide triphosphate hydrolases"/>
    <property type="match status" value="1"/>
</dbReference>
<feature type="transmembrane region" description="Helical" evidence="10">
    <location>
        <begin position="27"/>
        <end position="45"/>
    </location>
</feature>
<dbReference type="InterPro" id="IPR027417">
    <property type="entry name" value="P-loop_NTPase"/>
</dbReference>
<dbReference type="InterPro" id="IPR003593">
    <property type="entry name" value="AAA+_ATPase"/>
</dbReference>
<dbReference type="SMART" id="SM00382">
    <property type="entry name" value="AAA"/>
    <property type="match status" value="1"/>
</dbReference>
<dbReference type="InterPro" id="IPR036640">
    <property type="entry name" value="ABC1_TM_sf"/>
</dbReference>
<organism evidence="13 14">
    <name type="scientific">Streptomyces caeruleatus</name>
    <dbReference type="NCBI Taxonomy" id="661399"/>
    <lineage>
        <taxon>Bacteria</taxon>
        <taxon>Bacillati</taxon>
        <taxon>Actinomycetota</taxon>
        <taxon>Actinomycetes</taxon>
        <taxon>Kitasatosporales</taxon>
        <taxon>Streptomycetaceae</taxon>
        <taxon>Streptomyces</taxon>
    </lineage>
</organism>
<evidence type="ECO:0000256" key="8">
    <source>
        <dbReference type="ARBA" id="ARBA00022989"/>
    </source>
</evidence>
<dbReference type="CDD" id="cd07346">
    <property type="entry name" value="ABC_6TM_exporters"/>
    <property type="match status" value="1"/>
</dbReference>
<evidence type="ECO:0000256" key="5">
    <source>
        <dbReference type="ARBA" id="ARBA00022692"/>
    </source>
</evidence>
<evidence type="ECO:0000256" key="10">
    <source>
        <dbReference type="SAM" id="Phobius"/>
    </source>
</evidence>
<dbReference type="GO" id="GO:0005886">
    <property type="term" value="C:plasma membrane"/>
    <property type="evidence" value="ECO:0007669"/>
    <property type="project" value="UniProtKB-SubCell"/>
</dbReference>
<evidence type="ECO:0000256" key="7">
    <source>
        <dbReference type="ARBA" id="ARBA00022840"/>
    </source>
</evidence>
<dbReference type="STRING" id="661399.AQJ67_34630"/>
<dbReference type="InterPro" id="IPR003439">
    <property type="entry name" value="ABC_transporter-like_ATP-bd"/>
</dbReference>
<dbReference type="EMBL" id="LMWY01000046">
    <property type="protein sequence ID" value="KUN95695.1"/>
    <property type="molecule type" value="Genomic_DNA"/>
</dbReference>
<evidence type="ECO:0000256" key="1">
    <source>
        <dbReference type="ARBA" id="ARBA00004651"/>
    </source>
</evidence>
<dbReference type="AlphaFoldDB" id="A0A101TNY1"/>
<dbReference type="GO" id="GO:0015421">
    <property type="term" value="F:ABC-type oligopeptide transporter activity"/>
    <property type="evidence" value="ECO:0007669"/>
    <property type="project" value="TreeGrafter"/>
</dbReference>
<evidence type="ECO:0000313" key="14">
    <source>
        <dbReference type="Proteomes" id="UP000053429"/>
    </source>
</evidence>
<keyword evidence="8 10" id="KW-1133">Transmembrane helix</keyword>
<dbReference type="FunFam" id="3.40.50.300:FF:001001">
    <property type="entry name" value="Multidrug ABC transporter ATP-binding protein"/>
    <property type="match status" value="1"/>
</dbReference>
<dbReference type="PANTHER" id="PTHR43394:SF1">
    <property type="entry name" value="ATP-BINDING CASSETTE SUB-FAMILY B MEMBER 10, MITOCHONDRIAL"/>
    <property type="match status" value="1"/>
</dbReference>
<dbReference type="PROSITE" id="PS50929">
    <property type="entry name" value="ABC_TM1F"/>
    <property type="match status" value="1"/>
</dbReference>
<keyword evidence="5 10" id="KW-0812">Transmembrane</keyword>
<keyword evidence="2" id="KW-0813">Transport</keyword>
<dbReference type="SUPFAM" id="SSF52540">
    <property type="entry name" value="P-loop containing nucleoside triphosphate hydrolases"/>
    <property type="match status" value="1"/>
</dbReference>
<evidence type="ECO:0000256" key="4">
    <source>
        <dbReference type="ARBA" id="ARBA00022519"/>
    </source>
</evidence>
<protein>
    <submittedName>
        <fullName evidence="13">Multidrug ABC transporter ATP-binding protein</fullName>
    </submittedName>
</protein>
<feature type="transmembrane region" description="Helical" evidence="10">
    <location>
        <begin position="65"/>
        <end position="88"/>
    </location>
</feature>
<comment type="caution">
    <text evidence="13">The sequence shown here is derived from an EMBL/GenBank/DDBJ whole genome shotgun (WGS) entry which is preliminary data.</text>
</comment>
<dbReference type="InterPro" id="IPR039421">
    <property type="entry name" value="Type_1_exporter"/>
</dbReference>
<evidence type="ECO:0000256" key="2">
    <source>
        <dbReference type="ARBA" id="ARBA00022448"/>
    </source>
</evidence>
<keyword evidence="14" id="KW-1185">Reference proteome</keyword>
<dbReference type="PROSITE" id="PS50893">
    <property type="entry name" value="ABC_TRANSPORTER_2"/>
    <property type="match status" value="1"/>
</dbReference>
<dbReference type="Pfam" id="PF00664">
    <property type="entry name" value="ABC_membrane"/>
    <property type="match status" value="1"/>
</dbReference>
<dbReference type="InterPro" id="IPR011527">
    <property type="entry name" value="ABC1_TM_dom"/>
</dbReference>
<name>A0A101TNY1_9ACTN</name>
<comment type="subcellular location">
    <subcellularLocation>
        <location evidence="1">Cell membrane</location>
        <topology evidence="1">Multi-pass membrane protein</topology>
    </subcellularLocation>
</comment>
<evidence type="ECO:0000313" key="13">
    <source>
        <dbReference type="EMBL" id="KUN95695.1"/>
    </source>
</evidence>
<dbReference type="Proteomes" id="UP000053429">
    <property type="component" value="Unassembled WGS sequence"/>
</dbReference>
<sequence length="583" mass="62260">MSALPVATSREVRSQARRLMRQHPRELAFSLSLHVLATLAGLVAPQLLGHLVQEADGAVDDVTSIALVICAAVVAQATLTRFAILASLKLGEKVLARLREEFVGRVLTLPMSTVEKAGSGELITRTTRDIDVLAHTVQMAVPDSLVAFATVALTLGAIVLTAPVLILPCLIAVPVLWLSTRWYLRRARAGYLRANAAYAQLTGGLGETVDGARTVDAFGLADSRFARVNKDIAESYEAERRTLYLRSVYLPIADTGYMLPVAGTLLIGGLLYLGGHVSLAAVTTVTLYVQQLIGPVDRLLYWMDELQVGGASFARILGVEAVSETSGDGRPGAVEESGQGIVVSGVRHAYREGTDVLTDVNLKVEPGERLAIVGPSGAGKSTLGRLLAGVQPPSGGTITVGGKPLAQLPLSERRKLVMLVTQEHHVFRGTLRDNLLIARPRARDEALEEALRVVDAWQWAEELGLDTEVGSGATALAPGQAQQLALARLVLADPRTVVLDEATSLLDPRAARHLERALAQVLEGRTVIAIAHRLHTAHDADRVVVMEDGQVTEAGRHDELLGQGGPYARLWHSWHAGKAAPAD</sequence>
<feature type="transmembrane region" description="Helical" evidence="10">
    <location>
        <begin position="145"/>
        <end position="178"/>
    </location>
</feature>
<keyword evidence="4" id="KW-0997">Cell inner membrane</keyword>
<dbReference type="GO" id="GO:0005524">
    <property type="term" value="F:ATP binding"/>
    <property type="evidence" value="ECO:0007669"/>
    <property type="project" value="UniProtKB-KW"/>
</dbReference>
<dbReference type="PANTHER" id="PTHR43394">
    <property type="entry name" value="ATP-DEPENDENT PERMEASE MDL1, MITOCHONDRIAL"/>
    <property type="match status" value="1"/>
</dbReference>
<dbReference type="Gene3D" id="1.20.1560.10">
    <property type="entry name" value="ABC transporter type 1, transmembrane domain"/>
    <property type="match status" value="1"/>
</dbReference>
<dbReference type="SUPFAM" id="SSF90123">
    <property type="entry name" value="ABC transporter transmembrane region"/>
    <property type="match status" value="1"/>
</dbReference>
<evidence type="ECO:0000256" key="9">
    <source>
        <dbReference type="ARBA" id="ARBA00023136"/>
    </source>
</evidence>
<proteinExistence type="predicted"/>
<evidence type="ECO:0000259" key="12">
    <source>
        <dbReference type="PROSITE" id="PS50929"/>
    </source>
</evidence>
<keyword evidence="7 13" id="KW-0067">ATP-binding</keyword>
<dbReference type="Pfam" id="PF00005">
    <property type="entry name" value="ABC_tran"/>
    <property type="match status" value="1"/>
</dbReference>
<dbReference type="OrthoDB" id="9806127at2"/>